<reference evidence="2 3" key="1">
    <citation type="journal article" date="2010" name="J. Bacteriol.">
        <title>The complete genome sequence of Croceibacter atlanticus HTCC2559T.</title>
        <authorList>
            <person name="Oh H.M."/>
            <person name="Kang I."/>
            <person name="Ferriera S."/>
            <person name="Giovannoni S.J."/>
            <person name="Cho J.C."/>
        </authorList>
    </citation>
    <scope>NUCLEOTIDE SEQUENCE [LARGE SCALE GENOMIC DNA]</scope>
    <source>
        <strain evidence="3">ATCC BAA-628 / HTCC2559 / KCTC 12090</strain>
    </source>
</reference>
<gene>
    <name evidence="2" type="ordered locus">CA2559_01500</name>
</gene>
<organism evidence="2 3">
    <name type="scientific">Croceibacter atlanticus (strain ATCC BAA-628 / JCM 21780 / CIP 108009 / IAM 15332 / KCTC 12090 / HTCC2559)</name>
    <dbReference type="NCBI Taxonomy" id="216432"/>
    <lineage>
        <taxon>Bacteria</taxon>
        <taxon>Pseudomonadati</taxon>
        <taxon>Bacteroidota</taxon>
        <taxon>Flavobacteriia</taxon>
        <taxon>Flavobacteriales</taxon>
        <taxon>Flavobacteriaceae</taxon>
        <taxon>Croceibacter</taxon>
    </lineage>
</organism>
<feature type="signal peptide" evidence="1">
    <location>
        <begin position="1"/>
        <end position="23"/>
    </location>
</feature>
<keyword evidence="3" id="KW-1185">Reference proteome</keyword>
<evidence type="ECO:0000313" key="2">
    <source>
        <dbReference type="EMBL" id="EAP87389.1"/>
    </source>
</evidence>
<dbReference type="STRING" id="216432.CA2559_01500"/>
<feature type="chain" id="PRO_5002660716" evidence="1">
    <location>
        <begin position="24"/>
        <end position="144"/>
    </location>
</feature>
<evidence type="ECO:0000313" key="3">
    <source>
        <dbReference type="Proteomes" id="UP000002297"/>
    </source>
</evidence>
<accession>A3U572</accession>
<dbReference type="HOGENOM" id="CLU_124370_1_0_10"/>
<dbReference type="PROSITE" id="PS51257">
    <property type="entry name" value="PROKAR_LIPOPROTEIN"/>
    <property type="match status" value="1"/>
</dbReference>
<protein>
    <submittedName>
        <fullName evidence="2">Uncharacterized protein</fullName>
    </submittedName>
</protein>
<dbReference type="eggNOG" id="COG2146">
    <property type="taxonomic scope" value="Bacteria"/>
</dbReference>
<proteinExistence type="predicted"/>
<sequence length="144" mass="15820">MKNLFIATLLIAILSSCSTDDSARDNNPNLVDLNFGAVYNLTLPQYNQLNFEGNSFQDYSVGISGINIFYIGNDQYLAFELSDPNHPVSDCSRLVVTGLTARCQCDDNNAYNLTNGQQTEGGPGTYSLRMYRAELNGDILTVSN</sequence>
<evidence type="ECO:0000256" key="1">
    <source>
        <dbReference type="SAM" id="SignalP"/>
    </source>
</evidence>
<name>A3U572_CROAH</name>
<keyword evidence="1" id="KW-0732">Signal</keyword>
<dbReference type="EMBL" id="CP002046">
    <property type="protein sequence ID" value="EAP87389.1"/>
    <property type="molecule type" value="Genomic_DNA"/>
</dbReference>
<dbReference type="KEGG" id="cat:CA2559_01500"/>
<dbReference type="Proteomes" id="UP000002297">
    <property type="component" value="Chromosome"/>
</dbReference>
<dbReference type="AlphaFoldDB" id="A3U572"/>